<dbReference type="Proteomes" id="UP000241890">
    <property type="component" value="Unassembled WGS sequence"/>
</dbReference>
<evidence type="ECO:0000313" key="1">
    <source>
        <dbReference type="EMBL" id="GBG35020.1"/>
    </source>
</evidence>
<dbReference type="AlphaFoldDB" id="A0A2R5GW05"/>
<proteinExistence type="predicted"/>
<dbReference type="EMBL" id="BEYU01000256">
    <property type="protein sequence ID" value="GBG35020.1"/>
    <property type="molecule type" value="Genomic_DNA"/>
</dbReference>
<name>A0A2R5GW05_9STRA</name>
<protein>
    <submittedName>
        <fullName evidence="1">Uncharacterized protein</fullName>
    </submittedName>
</protein>
<reference evidence="1 2" key="1">
    <citation type="submission" date="2017-12" db="EMBL/GenBank/DDBJ databases">
        <title>Sequencing, de novo assembly and annotation of complete genome of a new Thraustochytrid species, strain FCC1311.</title>
        <authorList>
            <person name="Sedici K."/>
            <person name="Godart F."/>
            <person name="Aiese Cigliano R."/>
            <person name="Sanseverino W."/>
            <person name="Barakat M."/>
            <person name="Ortet P."/>
            <person name="Marechal E."/>
            <person name="Cagnac O."/>
            <person name="Amato A."/>
        </authorList>
    </citation>
    <scope>NUCLEOTIDE SEQUENCE [LARGE SCALE GENOMIC DNA]</scope>
</reference>
<gene>
    <name evidence="1" type="ORF">FCC1311_112432</name>
</gene>
<comment type="caution">
    <text evidence="1">The sequence shown here is derived from an EMBL/GenBank/DDBJ whole genome shotgun (WGS) entry which is preliminary data.</text>
</comment>
<dbReference type="InParanoid" id="A0A2R5GW05"/>
<accession>A0A2R5GW05</accession>
<organism evidence="1 2">
    <name type="scientific">Hondaea fermentalgiana</name>
    <dbReference type="NCBI Taxonomy" id="2315210"/>
    <lineage>
        <taxon>Eukaryota</taxon>
        <taxon>Sar</taxon>
        <taxon>Stramenopiles</taxon>
        <taxon>Bigyra</taxon>
        <taxon>Labyrinthulomycetes</taxon>
        <taxon>Thraustochytrida</taxon>
        <taxon>Thraustochytriidae</taxon>
        <taxon>Hondaea</taxon>
    </lineage>
</organism>
<keyword evidence="2" id="KW-1185">Reference proteome</keyword>
<feature type="non-terminal residue" evidence="1">
    <location>
        <position position="1"/>
    </location>
</feature>
<evidence type="ECO:0000313" key="2">
    <source>
        <dbReference type="Proteomes" id="UP000241890"/>
    </source>
</evidence>
<sequence length="743" mass="82174">YWCETAELEFTQASSGASTYGDMIETCLTDLRTGTGEEQSQTWITYACQMNSKLEYGSAEQDSYVEECVNLLTEEGWYEWAQTAQYQGIIPHEYVQSDTCVSSLDEFTTIPDDLECAPGMIVETNQDDTWVPVFYFPPNVPACVGDFLNATGEDYPELFLYKIRLRRCGLAAKCLVADEGTECKPLPSINATVEFDSLSCVEPEGNPCELCEQNVNDVPPAVCETNEQDTYTLGYCEQCCETNNFLPGQENQTCRELVVSTPSPSAKDVVEGEEFCCDSCQLWGDPFGEAFDGSREKLIVCDARDEDCFTQEEICGTLLDHAGNPCVWNQTTKDLIGSRRGNIGAYGSPCLPDYEKSGENEIVLYEVSEPFYYLSFYTGERSILDLMILNTSKGEYTLDPEACYGDGELAGWTTVSGTQVDEAFELTYTGAGEDGYGNDERVWAVYERDMGIFFRVTCVNSQAVTTDYVGGYRLNIEHLVDTNQERTETSGYCVSGDLLSYGGSYSNNSFAEECEVKDLQLDHLACKAFWSGACTPDQIDLGIENWCETANQPNSVTKCVNSIKRSNRVKTGERWITAVCTALLPQKQASQTDSDFIKDCEELADTTEDPYAIVENYGSAGDRASVSSYCASSVSEYGSRDDIDACISGISVQYDDGSGDWTEAFFIPSNLLPCDGTLEIPASKNKYWPLFIYPIRFEQCDVLNEEGACLASENVEASCMATFGYSLNYTFSYDGSVGCPDDA</sequence>